<dbReference type="PANTHER" id="PTHR48108:SF26">
    <property type="entry name" value="CBS DOMAIN-CONTAINING PROTEIN DDB_G0289609"/>
    <property type="match status" value="1"/>
</dbReference>
<dbReference type="Proteomes" id="UP001168540">
    <property type="component" value="Unassembled WGS sequence"/>
</dbReference>
<sequence>MDFPYHSLSALPLSGHADLMKSDDEASPALGLDSSAIEVMTDLSKVQPVTIGQDESLDEAHALMVRRAIRLLFVVDEAGRLSGLVTATDVLGERPLQCLREQGKKRTDLLVSDVMTPRHQVDALSLREVHAAKVGHMLATMQQLGRQHALVVEGDVVCGLFSTSQIARRLGISLHFIPASRTISEMCHFMQMGG</sequence>
<dbReference type="Gene3D" id="3.10.580.10">
    <property type="entry name" value="CBS-domain"/>
    <property type="match status" value="1"/>
</dbReference>
<dbReference type="InterPro" id="IPR046342">
    <property type="entry name" value="CBS_dom_sf"/>
</dbReference>
<keyword evidence="5" id="KW-1185">Reference proteome</keyword>
<dbReference type="RefSeq" id="WP_289831318.1">
    <property type="nucleotide sequence ID" value="NZ_JAUEDK010000039.1"/>
</dbReference>
<comment type="caution">
    <text evidence="4">The sequence shown here is derived from an EMBL/GenBank/DDBJ whole genome shotgun (WGS) entry which is preliminary data.</text>
</comment>
<dbReference type="SMART" id="SM00116">
    <property type="entry name" value="CBS"/>
    <property type="match status" value="1"/>
</dbReference>
<keyword evidence="2" id="KW-0129">CBS domain</keyword>
<accession>A0ABT7XS95</accession>
<reference evidence="4" key="1">
    <citation type="submission" date="2023-06" db="EMBL/GenBank/DDBJ databases">
        <authorList>
            <person name="Zhang S."/>
        </authorList>
    </citation>
    <scope>NUCLEOTIDE SEQUENCE</scope>
    <source>
        <strain evidence="4">SG2303</strain>
    </source>
</reference>
<dbReference type="InterPro" id="IPR051462">
    <property type="entry name" value="CBS_domain-containing"/>
</dbReference>
<evidence type="ECO:0000313" key="4">
    <source>
        <dbReference type="EMBL" id="MDN0076668.1"/>
    </source>
</evidence>
<keyword evidence="1" id="KW-0677">Repeat</keyword>
<organism evidence="4 5">
    <name type="scientific">Crenobacter oryzisoli</name>
    <dbReference type="NCBI Taxonomy" id="3056844"/>
    <lineage>
        <taxon>Bacteria</taxon>
        <taxon>Pseudomonadati</taxon>
        <taxon>Pseudomonadota</taxon>
        <taxon>Betaproteobacteria</taxon>
        <taxon>Neisseriales</taxon>
        <taxon>Neisseriaceae</taxon>
        <taxon>Crenobacter</taxon>
    </lineage>
</organism>
<evidence type="ECO:0000256" key="1">
    <source>
        <dbReference type="ARBA" id="ARBA00022737"/>
    </source>
</evidence>
<dbReference type="Pfam" id="PF00571">
    <property type="entry name" value="CBS"/>
    <property type="match status" value="1"/>
</dbReference>
<name>A0ABT7XS95_9NEIS</name>
<dbReference type="PANTHER" id="PTHR48108">
    <property type="entry name" value="CBS DOMAIN-CONTAINING PROTEIN CBSX2, CHLOROPLASTIC"/>
    <property type="match status" value="1"/>
</dbReference>
<dbReference type="InterPro" id="IPR000644">
    <property type="entry name" value="CBS_dom"/>
</dbReference>
<evidence type="ECO:0000256" key="2">
    <source>
        <dbReference type="PROSITE-ProRule" id="PRU00703"/>
    </source>
</evidence>
<dbReference type="SUPFAM" id="SSF54631">
    <property type="entry name" value="CBS-domain pair"/>
    <property type="match status" value="1"/>
</dbReference>
<gene>
    <name evidence="4" type="ORF">QU481_17550</name>
</gene>
<proteinExistence type="predicted"/>
<feature type="domain" description="CBS" evidence="3">
    <location>
        <begin position="40"/>
        <end position="101"/>
    </location>
</feature>
<dbReference type="EMBL" id="JAUEDK010000039">
    <property type="protein sequence ID" value="MDN0076668.1"/>
    <property type="molecule type" value="Genomic_DNA"/>
</dbReference>
<evidence type="ECO:0000259" key="3">
    <source>
        <dbReference type="PROSITE" id="PS51371"/>
    </source>
</evidence>
<protein>
    <submittedName>
        <fullName evidence="4">CBS domain-containing protein</fullName>
    </submittedName>
</protein>
<dbReference type="PROSITE" id="PS51371">
    <property type="entry name" value="CBS"/>
    <property type="match status" value="1"/>
</dbReference>
<evidence type="ECO:0000313" key="5">
    <source>
        <dbReference type="Proteomes" id="UP001168540"/>
    </source>
</evidence>